<protein>
    <submittedName>
        <fullName evidence="1">Uncharacterized protein</fullName>
    </submittedName>
</protein>
<dbReference type="EMBL" id="JX649872">
    <property type="protein sequence ID" value="AGC71424.1"/>
    <property type="molecule type" value="Genomic_DNA"/>
</dbReference>
<reference evidence="1" key="1">
    <citation type="submission" date="2012-09" db="EMBL/GenBank/DDBJ databases">
        <title>Metagenomic Characterization of a Microbial Community in Wastewater Detects High Levels of Antibiotic Resistance.</title>
        <authorList>
            <person name="Abrams M."/>
            <person name="Caldwell A."/>
            <person name="Vandaei E."/>
            <person name="Lee W."/>
            <person name="Perrott J."/>
            <person name="Khan S.Y."/>
            <person name="Ta J."/>
            <person name="Romero D."/>
            <person name="Nguyen V."/>
            <person name="Pourmand N."/>
            <person name="Ouverney C.C."/>
        </authorList>
    </citation>
    <scope>NUCLEOTIDE SEQUENCE</scope>
</reference>
<dbReference type="AlphaFoldDB" id="L7VVB8"/>
<organism evidence="1">
    <name type="scientific">uncultured bacterium A1Q1_fos_1070</name>
    <dbReference type="NCBI Taxonomy" id="1256541"/>
    <lineage>
        <taxon>Bacteria</taxon>
        <taxon>environmental samples</taxon>
    </lineage>
</organism>
<name>L7VVB8_9BACT</name>
<sequence>MNRSAKMLVAVLCGALLWSSGGGGSTARASVLTKLSLADMTARAEHVLLGRVERIDSKFVQGHSGLIITEVQVRCQRSIRGAKEGSLITVRHLGGVVGELGQKVFGEASYQVGEEVVLLAEPREGALYAVGMAQGKLHIDRSTGSPRVHVDLGGAELVNPSGQDVHPTAQGVALDTLLGQLTELARRIPSPSERSKTGQKP</sequence>
<accession>L7VVB8</accession>
<proteinExistence type="predicted"/>
<evidence type="ECO:0000313" key="1">
    <source>
        <dbReference type="EMBL" id="AGC71424.1"/>
    </source>
</evidence>